<dbReference type="PANTHER" id="PTHR34220">
    <property type="entry name" value="SENSOR HISTIDINE KINASE YPDA"/>
    <property type="match status" value="1"/>
</dbReference>
<feature type="domain" description="Histidine kinase" evidence="13">
    <location>
        <begin position="493"/>
        <end position="604"/>
    </location>
</feature>
<evidence type="ECO:0000313" key="15">
    <source>
        <dbReference type="EMBL" id="MBP3962716.1"/>
    </source>
</evidence>
<evidence type="ECO:0000256" key="2">
    <source>
        <dbReference type="ARBA" id="ARBA00004651"/>
    </source>
</evidence>
<evidence type="ECO:0000313" key="16">
    <source>
        <dbReference type="Proteomes" id="UP000673394"/>
    </source>
</evidence>
<protein>
    <recommendedName>
        <fullName evidence="3">histidine kinase</fullName>
        <ecNumber evidence="3">2.7.13.3</ecNumber>
    </recommendedName>
</protein>
<dbReference type="InterPro" id="IPR036890">
    <property type="entry name" value="HATPase_C_sf"/>
</dbReference>
<evidence type="ECO:0000256" key="5">
    <source>
        <dbReference type="ARBA" id="ARBA00022553"/>
    </source>
</evidence>
<evidence type="ECO:0000256" key="7">
    <source>
        <dbReference type="ARBA" id="ARBA00022741"/>
    </source>
</evidence>
<dbReference type="Pfam" id="PF06580">
    <property type="entry name" value="His_kinase"/>
    <property type="match status" value="1"/>
</dbReference>
<accession>A0ABS5C9P4</accession>
<keyword evidence="7" id="KW-0547">Nucleotide-binding</keyword>
<evidence type="ECO:0000256" key="8">
    <source>
        <dbReference type="ARBA" id="ARBA00022777"/>
    </source>
</evidence>
<dbReference type="Gene3D" id="6.10.340.10">
    <property type="match status" value="1"/>
</dbReference>
<feature type="transmembrane region" description="Helical" evidence="12">
    <location>
        <begin position="25"/>
        <end position="44"/>
    </location>
</feature>
<feature type="domain" description="HAMP" evidence="14">
    <location>
        <begin position="338"/>
        <end position="390"/>
    </location>
</feature>
<dbReference type="PANTHER" id="PTHR34220:SF7">
    <property type="entry name" value="SENSOR HISTIDINE KINASE YPDA"/>
    <property type="match status" value="1"/>
</dbReference>
<keyword evidence="16" id="KW-1185">Reference proteome</keyword>
<dbReference type="PROSITE" id="PS50109">
    <property type="entry name" value="HIS_KIN"/>
    <property type="match status" value="1"/>
</dbReference>
<dbReference type="GO" id="GO:0016301">
    <property type="term" value="F:kinase activity"/>
    <property type="evidence" value="ECO:0007669"/>
    <property type="project" value="UniProtKB-KW"/>
</dbReference>
<dbReference type="EMBL" id="JAGKSP010000002">
    <property type="protein sequence ID" value="MBP3962716.1"/>
    <property type="molecule type" value="Genomic_DNA"/>
</dbReference>
<evidence type="ECO:0000256" key="10">
    <source>
        <dbReference type="ARBA" id="ARBA00023012"/>
    </source>
</evidence>
<evidence type="ECO:0000256" key="9">
    <source>
        <dbReference type="ARBA" id="ARBA00022840"/>
    </source>
</evidence>
<sequence length="605" mass="69408">MPIKSWLNDLPNLTINRIRLKPKLIASYMIAAFLPLLFMGFFLVHKANQIIENQTNLTYGISMQQLMYNMETRLASYEELSNHFYFDTNLNLDLQKDYSKSSNLDKYEVESDFIERVKVLLKFKNDVRTVGIYFHNATLYNAKPYLTYADDKIAGQLNFQRASASKYKGYWGKVKSVPDGNLYWDVELRRNAPNTRVFSYNRPLEFYTDHHSVGLLTIEIKESEFYQLLSKEGTDKAIYLVEPDGNIITSNDRASLGNNLEADVLGEIGRQASGDFLLQRSEDHFKVMYSELSNGWKMVYMIPVNRLLEETKNMRNYGLLFILVSAAVSVALLVIFSNLILARMTILLKRIQRMRNGEIETGRFVSGKDEIAVLDHSFNQMAERMKYLIDEVYTLTIKRKEAELTALQSQINPHFLYNTLSTVSWLGRKNGNDDVCEIVESLAKFYRISLSKGKDVITMREEFECIKAYIDIQRYRMKNRIRSIYALDEGIMDATVLKLILQPIVENAILHGLSHEKEQISILIKGGYIGGIVQLEVSDDGVGMEPEVLAMLLDANSQLNQKGGYGLRNVNERIKLQFGHDYGVEVKSKPGLGTSVFIRLPYQTV</sequence>
<dbReference type="SUPFAM" id="SSF158472">
    <property type="entry name" value="HAMP domain-like"/>
    <property type="match status" value="1"/>
</dbReference>
<dbReference type="SMART" id="SM00387">
    <property type="entry name" value="HATPase_c"/>
    <property type="match status" value="1"/>
</dbReference>
<comment type="catalytic activity">
    <reaction evidence="1">
        <text>ATP + protein L-histidine = ADP + protein N-phospho-L-histidine.</text>
        <dbReference type="EC" id="2.7.13.3"/>
    </reaction>
</comment>
<dbReference type="InterPro" id="IPR010559">
    <property type="entry name" value="Sig_transdc_His_kin_internal"/>
</dbReference>
<evidence type="ECO:0000256" key="1">
    <source>
        <dbReference type="ARBA" id="ARBA00000085"/>
    </source>
</evidence>
<dbReference type="InterPro" id="IPR003660">
    <property type="entry name" value="HAMP_dom"/>
</dbReference>
<evidence type="ECO:0000256" key="3">
    <source>
        <dbReference type="ARBA" id="ARBA00012438"/>
    </source>
</evidence>
<dbReference type="CDD" id="cd06225">
    <property type="entry name" value="HAMP"/>
    <property type="match status" value="1"/>
</dbReference>
<keyword evidence="12" id="KW-0812">Transmembrane</keyword>
<dbReference type="EC" id="2.7.13.3" evidence="3"/>
<keyword evidence="8 15" id="KW-0418">Kinase</keyword>
<evidence type="ECO:0000256" key="11">
    <source>
        <dbReference type="ARBA" id="ARBA00023136"/>
    </source>
</evidence>
<reference evidence="15 16" key="1">
    <citation type="submission" date="2021-04" db="EMBL/GenBank/DDBJ databases">
        <title>Paenibacillus sp. DLE-14 whole genome sequence.</title>
        <authorList>
            <person name="Ham Y.J."/>
        </authorList>
    </citation>
    <scope>NUCLEOTIDE SEQUENCE [LARGE SCALE GENOMIC DNA]</scope>
    <source>
        <strain evidence="15 16">DLE-14</strain>
    </source>
</reference>
<dbReference type="InterPro" id="IPR003594">
    <property type="entry name" value="HATPase_dom"/>
</dbReference>
<evidence type="ECO:0000256" key="6">
    <source>
        <dbReference type="ARBA" id="ARBA00022679"/>
    </source>
</evidence>
<keyword evidence="10" id="KW-0902">Two-component regulatory system</keyword>
<dbReference type="Gene3D" id="3.30.565.10">
    <property type="entry name" value="Histidine kinase-like ATPase, C-terminal domain"/>
    <property type="match status" value="1"/>
</dbReference>
<feature type="transmembrane region" description="Helical" evidence="12">
    <location>
        <begin position="317"/>
        <end position="341"/>
    </location>
</feature>
<dbReference type="Pfam" id="PF02518">
    <property type="entry name" value="HATPase_c"/>
    <property type="match status" value="1"/>
</dbReference>
<keyword evidence="12" id="KW-1133">Transmembrane helix</keyword>
<dbReference type="InterPro" id="IPR005467">
    <property type="entry name" value="His_kinase_dom"/>
</dbReference>
<dbReference type="RefSeq" id="WP_210657116.1">
    <property type="nucleotide sequence ID" value="NZ_JAGKSP010000002.1"/>
</dbReference>
<comment type="caution">
    <text evidence="15">The sequence shown here is derived from an EMBL/GenBank/DDBJ whole genome shotgun (WGS) entry which is preliminary data.</text>
</comment>
<keyword evidence="4" id="KW-1003">Cell membrane</keyword>
<name>A0ABS5C9P4_9BACL</name>
<keyword evidence="5" id="KW-0597">Phosphoprotein</keyword>
<keyword evidence="6" id="KW-0808">Transferase</keyword>
<proteinExistence type="predicted"/>
<dbReference type="PROSITE" id="PS50885">
    <property type="entry name" value="HAMP"/>
    <property type="match status" value="1"/>
</dbReference>
<dbReference type="InterPro" id="IPR050640">
    <property type="entry name" value="Bact_2-comp_sensor_kinase"/>
</dbReference>
<comment type="subcellular location">
    <subcellularLocation>
        <location evidence="2">Cell membrane</location>
        <topology evidence="2">Multi-pass membrane protein</topology>
    </subcellularLocation>
</comment>
<evidence type="ECO:0000256" key="12">
    <source>
        <dbReference type="SAM" id="Phobius"/>
    </source>
</evidence>
<evidence type="ECO:0000259" key="14">
    <source>
        <dbReference type="PROSITE" id="PS50885"/>
    </source>
</evidence>
<gene>
    <name evidence="15" type="ORF">I8J30_08365</name>
</gene>
<evidence type="ECO:0000259" key="13">
    <source>
        <dbReference type="PROSITE" id="PS50109"/>
    </source>
</evidence>
<dbReference type="Proteomes" id="UP000673394">
    <property type="component" value="Unassembled WGS sequence"/>
</dbReference>
<keyword evidence="11 12" id="KW-0472">Membrane</keyword>
<dbReference type="SUPFAM" id="SSF55874">
    <property type="entry name" value="ATPase domain of HSP90 chaperone/DNA topoisomerase II/histidine kinase"/>
    <property type="match status" value="1"/>
</dbReference>
<evidence type="ECO:0000256" key="4">
    <source>
        <dbReference type="ARBA" id="ARBA00022475"/>
    </source>
</evidence>
<keyword evidence="9" id="KW-0067">ATP-binding</keyword>
<organism evidence="15 16">
    <name type="scientific">Paenibacillus lignilyticus</name>
    <dbReference type="NCBI Taxonomy" id="1172615"/>
    <lineage>
        <taxon>Bacteria</taxon>
        <taxon>Bacillati</taxon>
        <taxon>Bacillota</taxon>
        <taxon>Bacilli</taxon>
        <taxon>Bacillales</taxon>
        <taxon>Paenibacillaceae</taxon>
        <taxon>Paenibacillus</taxon>
    </lineage>
</organism>